<dbReference type="PROSITE" id="PS00141">
    <property type="entry name" value="ASP_PROTEASE"/>
    <property type="match status" value="1"/>
</dbReference>
<accession>A0A9E7F791</accession>
<reference evidence="9" key="1">
    <citation type="submission" date="2022-05" db="EMBL/GenBank/DDBJ databases">
        <title>The Musa troglodytarum L. genome provides insights into the mechanism of non-climacteric behaviour and enrichment of carotenoids.</title>
        <authorList>
            <person name="Wang J."/>
        </authorList>
    </citation>
    <scope>NUCLEOTIDE SEQUENCE</scope>
    <source>
        <tissue evidence="9">Leaf</tissue>
    </source>
</reference>
<dbReference type="EMBL" id="CP097504">
    <property type="protein sequence ID" value="URD89966.1"/>
    <property type="molecule type" value="Genomic_DNA"/>
</dbReference>
<dbReference type="Proteomes" id="UP001055439">
    <property type="component" value="Chromosome 2"/>
</dbReference>
<dbReference type="SUPFAM" id="SSF50630">
    <property type="entry name" value="Acid proteases"/>
    <property type="match status" value="1"/>
</dbReference>
<evidence type="ECO:0000259" key="8">
    <source>
        <dbReference type="Pfam" id="PF14543"/>
    </source>
</evidence>
<evidence type="ECO:0000259" key="7">
    <source>
        <dbReference type="Pfam" id="PF14541"/>
    </source>
</evidence>
<dbReference type="InterPro" id="IPR001461">
    <property type="entry name" value="Aspartic_peptidase_A1"/>
</dbReference>
<name>A0A9E7F791_9LILI</name>
<dbReference type="Pfam" id="PF14541">
    <property type="entry name" value="TAXi_C"/>
    <property type="match status" value="1"/>
</dbReference>
<dbReference type="AlphaFoldDB" id="A0A9E7F791"/>
<evidence type="ECO:0000256" key="4">
    <source>
        <dbReference type="ARBA" id="ARBA00022801"/>
    </source>
</evidence>
<feature type="domain" description="Xylanase inhibitor N-terminal" evidence="8">
    <location>
        <begin position="188"/>
        <end position="350"/>
    </location>
</feature>
<dbReference type="FunFam" id="2.40.70.10:FF:000046">
    <property type="entry name" value="Aspartic proteinase PCS1"/>
    <property type="match status" value="1"/>
</dbReference>
<evidence type="ECO:0000313" key="9">
    <source>
        <dbReference type="EMBL" id="URD89966.1"/>
    </source>
</evidence>
<keyword evidence="5" id="KW-0325">Glycoprotein</keyword>
<feature type="domain" description="Xylanase inhibitor C-terminal" evidence="7">
    <location>
        <begin position="378"/>
        <end position="545"/>
    </location>
</feature>
<dbReference type="InterPro" id="IPR032799">
    <property type="entry name" value="TAXi_C"/>
</dbReference>
<comment type="similarity">
    <text evidence="1">Belongs to the peptidase A1 family.</text>
</comment>
<evidence type="ECO:0000256" key="2">
    <source>
        <dbReference type="ARBA" id="ARBA00022670"/>
    </source>
</evidence>
<dbReference type="PANTHER" id="PTHR47965:SF10">
    <property type="entry name" value="OS01G0844500 PROTEIN"/>
    <property type="match status" value="1"/>
</dbReference>
<keyword evidence="3" id="KW-0064">Aspartyl protease</keyword>
<dbReference type="CDD" id="cd05476">
    <property type="entry name" value="pepsin_A_like_plant"/>
    <property type="match status" value="1"/>
</dbReference>
<protein>
    <submittedName>
        <fullName evidence="9">Eukaryotic aspartyl protease</fullName>
    </submittedName>
</protein>
<dbReference type="GO" id="GO:0006508">
    <property type="term" value="P:proteolysis"/>
    <property type="evidence" value="ECO:0007669"/>
    <property type="project" value="UniProtKB-KW"/>
</dbReference>
<feature type="active site" evidence="6">
    <location>
        <position position="413"/>
    </location>
</feature>
<evidence type="ECO:0000256" key="5">
    <source>
        <dbReference type="ARBA" id="ARBA00023180"/>
    </source>
</evidence>
<sequence>MCGNDASRLLVLGSDFLFRNRRWTPRMDDDEVRLLFLYTRQTRNDNDECLVSVLAERASKPLRSWRASPNPTPPKLTHPERALLALPPLAFFCYLRAPSLPRSQPTLFRTEERSYTMASPVSASIPLFLCLLMFQNLNLLCFVMAARTMAPDSKAKPLLLPLRTQKMSTSSLPTSPNKLRFHHNVSLTVSLSVGSPPQNLSMVLDTGSELSWLLCGGSTAAFPSFRPRASSTYSPVPCSSPMCRDKTRDLPSPATCEDSSRLCHVALTYADASSSEGTLASDLLRVGESSPQRTVFGCMTSAYSSATGDPSAAGMLGMNRGALSFVSQTATRRFSYCISDRDAAGVLLLGHDTLPFLPLKYTPFVQIALPLPYFDRVAYSVQLEGIRVGRTLLPIPKSALVPDHTGAGQTMVDSGTQFTFLLGDAYSALKLEFQRQTKGVLPVLNEPDFVFQGAFDLCFRLPTGSAAPPKGLPAVVLMFSGAEVAVTEERLLYRVAGERRGRDEVWCFTFGNSDLVPMAAYVIGHHHQQNLWVEYDLEKGRVGFAPVRCDLASQRLGLVL</sequence>
<evidence type="ECO:0000256" key="1">
    <source>
        <dbReference type="ARBA" id="ARBA00007447"/>
    </source>
</evidence>
<evidence type="ECO:0000256" key="6">
    <source>
        <dbReference type="PIRSR" id="PIRSR601461-1"/>
    </source>
</evidence>
<evidence type="ECO:0000256" key="3">
    <source>
        <dbReference type="ARBA" id="ARBA00022750"/>
    </source>
</evidence>
<dbReference type="InterPro" id="IPR021109">
    <property type="entry name" value="Peptidase_aspartic_dom_sf"/>
</dbReference>
<keyword evidence="4" id="KW-0378">Hydrolase</keyword>
<dbReference type="OrthoDB" id="2747330at2759"/>
<dbReference type="Pfam" id="PF14543">
    <property type="entry name" value="TAXi_N"/>
    <property type="match status" value="1"/>
</dbReference>
<dbReference type="InterPro" id="IPR001969">
    <property type="entry name" value="Aspartic_peptidase_AS"/>
</dbReference>
<dbReference type="FunFam" id="2.40.70.10:FF:000073">
    <property type="entry name" value="Aspartic proteinase PCS1"/>
    <property type="match status" value="1"/>
</dbReference>
<keyword evidence="10" id="KW-1185">Reference proteome</keyword>
<dbReference type="GO" id="GO:0004190">
    <property type="term" value="F:aspartic-type endopeptidase activity"/>
    <property type="evidence" value="ECO:0007669"/>
    <property type="project" value="UniProtKB-KW"/>
</dbReference>
<evidence type="ECO:0000313" key="10">
    <source>
        <dbReference type="Proteomes" id="UP001055439"/>
    </source>
</evidence>
<dbReference type="PANTHER" id="PTHR47965">
    <property type="entry name" value="ASPARTYL PROTEASE-RELATED"/>
    <property type="match status" value="1"/>
</dbReference>
<feature type="active site" evidence="6">
    <location>
        <position position="205"/>
    </location>
</feature>
<keyword evidence="2 9" id="KW-0645">Protease</keyword>
<gene>
    <name evidence="9" type="ORF">MUK42_27632</name>
</gene>
<dbReference type="InterPro" id="IPR032861">
    <property type="entry name" value="TAXi_N"/>
</dbReference>
<proteinExistence type="inferred from homology"/>
<dbReference type="InterPro" id="IPR034161">
    <property type="entry name" value="Pepsin-like_plant"/>
</dbReference>
<organism evidence="9 10">
    <name type="scientific">Musa troglodytarum</name>
    <name type="common">fe'i banana</name>
    <dbReference type="NCBI Taxonomy" id="320322"/>
    <lineage>
        <taxon>Eukaryota</taxon>
        <taxon>Viridiplantae</taxon>
        <taxon>Streptophyta</taxon>
        <taxon>Embryophyta</taxon>
        <taxon>Tracheophyta</taxon>
        <taxon>Spermatophyta</taxon>
        <taxon>Magnoliopsida</taxon>
        <taxon>Liliopsida</taxon>
        <taxon>Zingiberales</taxon>
        <taxon>Musaceae</taxon>
        <taxon>Musa</taxon>
    </lineage>
</organism>
<dbReference type="Gene3D" id="2.40.70.10">
    <property type="entry name" value="Acid Proteases"/>
    <property type="match status" value="2"/>
</dbReference>